<evidence type="ECO:0008006" key="2">
    <source>
        <dbReference type="Google" id="ProtNLM"/>
    </source>
</evidence>
<dbReference type="PANTHER" id="PTHR46836:SF1">
    <property type="entry name" value="OS05G0116700 PROTEIN"/>
    <property type="match status" value="1"/>
</dbReference>
<dbReference type="AlphaFoldDB" id="A0A0A9G1K0"/>
<accession>A0A0A9G1K0</accession>
<proteinExistence type="predicted"/>
<reference evidence="1" key="1">
    <citation type="submission" date="2014-09" db="EMBL/GenBank/DDBJ databases">
        <authorList>
            <person name="Magalhaes I.L.F."/>
            <person name="Oliveira U."/>
            <person name="Santos F.R."/>
            <person name="Vidigal T.H.D.A."/>
            <person name="Brescovit A.D."/>
            <person name="Santos A.J."/>
        </authorList>
    </citation>
    <scope>NUCLEOTIDE SEQUENCE</scope>
    <source>
        <tissue evidence="1">Shoot tissue taken approximately 20 cm above the soil surface</tissue>
    </source>
</reference>
<dbReference type="PANTHER" id="PTHR46836">
    <property type="entry name" value="AFADIN"/>
    <property type="match status" value="1"/>
</dbReference>
<sequence length="91" mass="10727">MTVPGSSLLSKIMLKCLPEMDRGQLAENVWQLVQKQSNYEHFAWDSVEPLPLDYHSELELIKMEIVRMIHDDMLEDSIAEFMSQENHLFIY</sequence>
<reference evidence="1" key="2">
    <citation type="journal article" date="2015" name="Data Brief">
        <title>Shoot transcriptome of the giant reed, Arundo donax.</title>
        <authorList>
            <person name="Barrero R.A."/>
            <person name="Guerrero F.D."/>
            <person name="Moolhuijzen P."/>
            <person name="Goolsby J.A."/>
            <person name="Tidwell J."/>
            <person name="Bellgard S.E."/>
            <person name="Bellgard M.I."/>
        </authorList>
    </citation>
    <scope>NUCLEOTIDE SEQUENCE</scope>
    <source>
        <tissue evidence="1">Shoot tissue taken approximately 20 cm above the soil surface</tissue>
    </source>
</reference>
<evidence type="ECO:0000313" key="1">
    <source>
        <dbReference type="EMBL" id="JAE18955.1"/>
    </source>
</evidence>
<dbReference type="EMBL" id="GBRH01178941">
    <property type="protein sequence ID" value="JAE18955.1"/>
    <property type="molecule type" value="Transcribed_RNA"/>
</dbReference>
<protein>
    <recommendedName>
        <fullName evidence="2">DUF4378 domain-containing protein</fullName>
    </recommendedName>
</protein>
<name>A0A0A9G1K0_ARUDO</name>
<organism evidence="1">
    <name type="scientific">Arundo donax</name>
    <name type="common">Giant reed</name>
    <name type="synonym">Donax arundinaceus</name>
    <dbReference type="NCBI Taxonomy" id="35708"/>
    <lineage>
        <taxon>Eukaryota</taxon>
        <taxon>Viridiplantae</taxon>
        <taxon>Streptophyta</taxon>
        <taxon>Embryophyta</taxon>
        <taxon>Tracheophyta</taxon>
        <taxon>Spermatophyta</taxon>
        <taxon>Magnoliopsida</taxon>
        <taxon>Liliopsida</taxon>
        <taxon>Poales</taxon>
        <taxon>Poaceae</taxon>
        <taxon>PACMAD clade</taxon>
        <taxon>Arundinoideae</taxon>
        <taxon>Arundineae</taxon>
        <taxon>Arundo</taxon>
    </lineage>
</organism>